<evidence type="ECO:0000259" key="2">
    <source>
        <dbReference type="Pfam" id="PF13827"/>
    </source>
</evidence>
<keyword evidence="1" id="KW-0732">Signal</keyword>
<feature type="signal peptide" evidence="1">
    <location>
        <begin position="1"/>
        <end position="25"/>
    </location>
</feature>
<dbReference type="InterPro" id="IPR025240">
    <property type="entry name" value="DUF4189"/>
</dbReference>
<organism evidence="3 4">
    <name type="scientific">Lysobacter enzymogenes</name>
    <dbReference type="NCBI Taxonomy" id="69"/>
    <lineage>
        <taxon>Bacteria</taxon>
        <taxon>Pseudomonadati</taxon>
        <taxon>Pseudomonadota</taxon>
        <taxon>Gammaproteobacteria</taxon>
        <taxon>Lysobacterales</taxon>
        <taxon>Lysobacteraceae</taxon>
        <taxon>Lysobacter</taxon>
    </lineage>
</organism>
<name>A0AAU9AI69_LYSEN</name>
<protein>
    <recommendedName>
        <fullName evidence="2">DUF4189 domain-containing protein</fullName>
    </recommendedName>
</protein>
<evidence type="ECO:0000313" key="3">
    <source>
        <dbReference type="EMBL" id="BAV98902.1"/>
    </source>
</evidence>
<evidence type="ECO:0000313" key="4">
    <source>
        <dbReference type="Proteomes" id="UP000218824"/>
    </source>
</evidence>
<dbReference type="Proteomes" id="UP000218824">
    <property type="component" value="Chromosome"/>
</dbReference>
<feature type="domain" description="DUF4189" evidence="2">
    <location>
        <begin position="64"/>
        <end position="160"/>
    </location>
</feature>
<dbReference type="Pfam" id="PF13827">
    <property type="entry name" value="DUF4189"/>
    <property type="match status" value="1"/>
</dbReference>
<dbReference type="KEGG" id="lem:LEN_3415"/>
<reference evidence="3 4" key="1">
    <citation type="journal article" date="2017" name="DNA Res.">
        <title>Complete genome sequence and expression profile of the commercial lytic enzyme producer Lysobacter enzymogenes M497-1.</title>
        <authorList>
            <person name="Takami H."/>
            <person name="Toyoda A."/>
            <person name="Uchiyama I."/>
            <person name="Itoh T."/>
            <person name="Takaki Y."/>
            <person name="Arai W."/>
            <person name="Nishi S."/>
            <person name="Kawai M."/>
            <person name="Shinya K."/>
            <person name="Ikeda H."/>
        </authorList>
    </citation>
    <scope>NUCLEOTIDE SEQUENCE [LARGE SCALE GENOMIC DNA]</scope>
    <source>
        <strain evidence="3 4">M497-1</strain>
    </source>
</reference>
<dbReference type="EMBL" id="AP014940">
    <property type="protein sequence ID" value="BAV98902.1"/>
    <property type="molecule type" value="Genomic_DNA"/>
</dbReference>
<evidence type="ECO:0000256" key="1">
    <source>
        <dbReference type="SAM" id="SignalP"/>
    </source>
</evidence>
<proteinExistence type="predicted"/>
<gene>
    <name evidence="3" type="ORF">LEN_3415</name>
</gene>
<dbReference type="AlphaFoldDB" id="A0AAU9AI69"/>
<feature type="chain" id="PRO_5044020833" description="DUF4189 domain-containing protein" evidence="1">
    <location>
        <begin position="26"/>
        <end position="167"/>
    </location>
</feature>
<sequence length="167" mass="17452">MKTPIAKARMAALAAGLLFVSQTYACPPGTVPQQGIGWQGCAPAPGTSSSSATTDTSAAWADRWGAIAIDMTPGGVGIGSSSGMNRKRNAEKLALSACKRKGGARCEIEITYYNQCAAIVLGSQAFNSSSAASLEEAKRRGIDKCTQAGDKECTVYFSECSFPERIR</sequence>
<accession>A0AAU9AI69</accession>